<dbReference type="InterPro" id="IPR029058">
    <property type="entry name" value="AB_hydrolase_fold"/>
</dbReference>
<evidence type="ECO:0000259" key="3">
    <source>
        <dbReference type="Pfam" id="PF00561"/>
    </source>
</evidence>
<dbReference type="PIRSF" id="PIRSF005211">
    <property type="entry name" value="Ab_hydro_YheT"/>
    <property type="match status" value="1"/>
</dbReference>
<evidence type="ECO:0000313" key="5">
    <source>
        <dbReference type="Proteomes" id="UP000711391"/>
    </source>
</evidence>
<feature type="active site" description="Charge relay system" evidence="2">
    <location>
        <position position="287"/>
    </location>
</feature>
<evidence type="ECO:0000256" key="2">
    <source>
        <dbReference type="PIRSR" id="PIRSR005211-1"/>
    </source>
</evidence>
<dbReference type="EMBL" id="JADHQD010000005">
    <property type="protein sequence ID" value="MBL6818049.1"/>
    <property type="molecule type" value="Genomic_DNA"/>
</dbReference>
<comment type="caution">
    <text evidence="4">The sequence shown here is derived from an EMBL/GenBank/DDBJ whole genome shotgun (WGS) entry which is preliminary data.</text>
</comment>
<feature type="domain" description="AB hydrolase-1" evidence="3">
    <location>
        <begin position="59"/>
        <end position="196"/>
    </location>
</feature>
<dbReference type="Gene3D" id="3.40.50.1820">
    <property type="entry name" value="alpha/beta hydrolase"/>
    <property type="match status" value="1"/>
</dbReference>
<dbReference type="PANTHER" id="PTHR10794:SF63">
    <property type="entry name" value="ALPHA_BETA HYDROLASE 1, ISOFORM A"/>
    <property type="match status" value="1"/>
</dbReference>
<feature type="active site" description="Charge relay system" evidence="2">
    <location>
        <position position="137"/>
    </location>
</feature>
<dbReference type="PANTHER" id="PTHR10794">
    <property type="entry name" value="ABHYDROLASE DOMAIN-CONTAINING PROTEIN"/>
    <property type="match status" value="1"/>
</dbReference>
<accession>A0A937LJM5</accession>
<dbReference type="SUPFAM" id="SSF53474">
    <property type="entry name" value="alpha/beta-Hydrolases"/>
    <property type="match status" value="1"/>
</dbReference>
<comment type="similarity">
    <text evidence="1">Belongs to the AB hydrolase superfamily. AB hydrolase 4 family.</text>
</comment>
<dbReference type="GO" id="GO:0034338">
    <property type="term" value="F:short-chain carboxylesterase activity"/>
    <property type="evidence" value="ECO:0007669"/>
    <property type="project" value="TreeGrafter"/>
</dbReference>
<protein>
    <submittedName>
        <fullName evidence="4">Alpha/beta fold hydrolase</fullName>
    </submittedName>
</protein>
<dbReference type="AlphaFoldDB" id="A0A937LJM5"/>
<dbReference type="GO" id="GO:0047372">
    <property type="term" value="F:monoacylglycerol lipase activity"/>
    <property type="evidence" value="ECO:0007669"/>
    <property type="project" value="TreeGrafter"/>
</dbReference>
<organism evidence="4 5">
    <name type="scientific">SAR86 cluster bacterium</name>
    <dbReference type="NCBI Taxonomy" id="2030880"/>
    <lineage>
        <taxon>Bacteria</taxon>
        <taxon>Pseudomonadati</taxon>
        <taxon>Pseudomonadota</taxon>
        <taxon>Gammaproteobacteria</taxon>
        <taxon>SAR86 cluster</taxon>
    </lineage>
</organism>
<feature type="active site" description="Charge relay system" evidence="2">
    <location>
        <position position="260"/>
    </location>
</feature>
<keyword evidence="4" id="KW-0378">Hydrolase</keyword>
<dbReference type="Proteomes" id="UP000711391">
    <property type="component" value="Unassembled WGS sequence"/>
</dbReference>
<proteinExistence type="inferred from homology"/>
<dbReference type="InterPro" id="IPR000073">
    <property type="entry name" value="AB_hydrolase_1"/>
</dbReference>
<dbReference type="InterPro" id="IPR012020">
    <property type="entry name" value="ABHD4"/>
</dbReference>
<dbReference type="InterPro" id="IPR050960">
    <property type="entry name" value="AB_hydrolase_4_sf"/>
</dbReference>
<gene>
    <name evidence="4" type="ORF">ISQ64_01435</name>
</gene>
<reference evidence="4" key="1">
    <citation type="submission" date="2020-10" db="EMBL/GenBank/DDBJ databases">
        <title>Microbiome of the Black Sea water column analyzed by genome centric metagenomics.</title>
        <authorList>
            <person name="Cabello-Yeves P.J."/>
            <person name="Callieri C."/>
            <person name="Picazo A."/>
            <person name="Mehrshad M."/>
            <person name="Haro-Moreno J.M."/>
            <person name="Roda-Garcia J."/>
            <person name="Dzembekova N."/>
            <person name="Slabakova V."/>
            <person name="Slabakova N."/>
            <person name="Moncheva S."/>
            <person name="Rodriguez-Valera F."/>
        </authorList>
    </citation>
    <scope>NUCLEOTIDE SEQUENCE</scope>
    <source>
        <strain evidence="4">BS307-5m-G50</strain>
    </source>
</reference>
<evidence type="ECO:0000313" key="4">
    <source>
        <dbReference type="EMBL" id="MBL6818049.1"/>
    </source>
</evidence>
<evidence type="ECO:0000256" key="1">
    <source>
        <dbReference type="ARBA" id="ARBA00010884"/>
    </source>
</evidence>
<name>A0A937LJM5_9GAMM</name>
<dbReference type="Pfam" id="PF00561">
    <property type="entry name" value="Abhydrolase_1"/>
    <property type="match status" value="1"/>
</dbReference>
<sequence>MNLLKNGLFNTLLASSPLREKQQKTIRKELNTKSSKKIFTSSNSQSIEIFETDLYKKKVIFFPGWLGHKDSKYLIPLAHLLHTNNFDIIRIHPIDHGDTENLNKDFFRATDIQTLIEAVEFIGDKFKDSEIHLIGFSLGGNISLRISASDSIDFLKSTVVLSPVIDPQISMQTMDNASWILKKYFINKWHKSLNRKIEFHAIANLEKALKCKSLMEMTEFFTKNFSPHESIEELFSGYAITQNTINRIKHNSLIYSSIDDPCIPIEPLLKLYQTDYVKFKPQQYGGHCGFIDDFKFSSSAYEEIVSKLISDRI</sequence>